<proteinExistence type="predicted"/>
<gene>
    <name evidence="2" type="ORF">HYG86_10450</name>
</gene>
<evidence type="ECO:0000313" key="3">
    <source>
        <dbReference type="Proteomes" id="UP000516160"/>
    </source>
</evidence>
<feature type="domain" description="Putative Se/S carrier protein-like" evidence="1">
    <location>
        <begin position="6"/>
        <end position="67"/>
    </location>
</feature>
<dbReference type="EMBL" id="CP058559">
    <property type="protein sequence ID" value="QNO15151.1"/>
    <property type="molecule type" value="Genomic_DNA"/>
</dbReference>
<dbReference type="Proteomes" id="UP000516160">
    <property type="component" value="Chromosome"/>
</dbReference>
<dbReference type="RefSeq" id="WP_213165517.1">
    <property type="nucleotide sequence ID" value="NZ_CP058559.1"/>
</dbReference>
<dbReference type="Pfam" id="PF11823">
    <property type="entry name" value="Se_S_carrier"/>
    <property type="match status" value="1"/>
</dbReference>
<protein>
    <submittedName>
        <fullName evidence="2">DUF3343 domain-containing protein</fullName>
    </submittedName>
</protein>
<dbReference type="AlphaFoldDB" id="A0A7G9W8Y9"/>
<organism evidence="2 3">
    <name type="scientific">Alkalicella caledoniensis</name>
    <dbReference type="NCBI Taxonomy" id="2731377"/>
    <lineage>
        <taxon>Bacteria</taxon>
        <taxon>Bacillati</taxon>
        <taxon>Bacillota</taxon>
        <taxon>Clostridia</taxon>
        <taxon>Eubacteriales</taxon>
        <taxon>Proteinivoracaceae</taxon>
        <taxon>Alkalicella</taxon>
    </lineage>
</organism>
<dbReference type="InterPro" id="IPR021778">
    <property type="entry name" value="Se/S_carrier-like"/>
</dbReference>
<dbReference type="KEGG" id="acae:HYG86_10450"/>
<accession>A0A7G9W8Y9</accession>
<keyword evidence="3" id="KW-1185">Reference proteome</keyword>
<reference evidence="2 3" key="1">
    <citation type="submission" date="2020-07" db="EMBL/GenBank/DDBJ databases">
        <title>Alkalicella. sp. LB2 genome.</title>
        <authorList>
            <person name="Postec A."/>
            <person name="Quemeneur M."/>
        </authorList>
    </citation>
    <scope>NUCLEOTIDE SEQUENCE [LARGE SCALE GENOMIC DNA]</scope>
    <source>
        <strain evidence="2 3">LB2</strain>
    </source>
</reference>
<name>A0A7G9W8Y9_ALKCA</name>
<sequence length="73" mass="8151">MEKSKLLAFESTHDSLKAEDIILSEGIKVNPIPLPKNITARCGLGLKIVESKLEEVLNLLNNSHIDYVIHDIE</sequence>
<evidence type="ECO:0000259" key="1">
    <source>
        <dbReference type="Pfam" id="PF11823"/>
    </source>
</evidence>
<evidence type="ECO:0000313" key="2">
    <source>
        <dbReference type="EMBL" id="QNO15151.1"/>
    </source>
</evidence>